<organism evidence="3 4">
    <name type="scientific">Shewanella gaetbuli</name>
    <dbReference type="NCBI Taxonomy" id="220752"/>
    <lineage>
        <taxon>Bacteria</taxon>
        <taxon>Pseudomonadati</taxon>
        <taxon>Pseudomonadota</taxon>
        <taxon>Gammaproteobacteria</taxon>
        <taxon>Alteromonadales</taxon>
        <taxon>Shewanellaceae</taxon>
        <taxon>Shewanella</taxon>
    </lineage>
</organism>
<keyword evidence="4" id="KW-1185">Reference proteome</keyword>
<feature type="coiled-coil region" evidence="1">
    <location>
        <begin position="47"/>
        <end position="74"/>
    </location>
</feature>
<dbReference type="InterPro" id="IPR007813">
    <property type="entry name" value="PilN"/>
</dbReference>
<evidence type="ECO:0000256" key="2">
    <source>
        <dbReference type="SAM" id="Phobius"/>
    </source>
</evidence>
<accession>A0A9X1ZGU4</accession>
<keyword evidence="1" id="KW-0175">Coiled coil</keyword>
<name>A0A9X1ZGU4_9GAMM</name>
<proteinExistence type="predicted"/>
<evidence type="ECO:0000313" key="3">
    <source>
        <dbReference type="EMBL" id="MCL1142089.1"/>
    </source>
</evidence>
<evidence type="ECO:0000256" key="1">
    <source>
        <dbReference type="SAM" id="Coils"/>
    </source>
</evidence>
<dbReference type="Proteomes" id="UP001139333">
    <property type="component" value="Unassembled WGS sequence"/>
</dbReference>
<keyword evidence="2" id="KW-1133">Transmembrane helix</keyword>
<keyword evidence="2" id="KW-0812">Transmembrane</keyword>
<dbReference type="EMBL" id="JAKIKP010000003">
    <property type="protein sequence ID" value="MCL1142089.1"/>
    <property type="molecule type" value="Genomic_DNA"/>
</dbReference>
<comment type="caution">
    <text evidence="3">The sequence shown here is derived from an EMBL/GenBank/DDBJ whole genome shotgun (WGS) entry which is preliminary data.</text>
</comment>
<dbReference type="Pfam" id="PF05137">
    <property type="entry name" value="PilN"/>
    <property type="match status" value="1"/>
</dbReference>
<keyword evidence="2" id="KW-0472">Membrane</keyword>
<reference evidence="3" key="1">
    <citation type="submission" date="2022-01" db="EMBL/GenBank/DDBJ databases">
        <title>Whole genome-based taxonomy of the Shewanellaceae.</title>
        <authorList>
            <person name="Martin-Rodriguez A.J."/>
        </authorList>
    </citation>
    <scope>NUCLEOTIDE SEQUENCE</scope>
    <source>
        <strain evidence="3">DSM 16422</strain>
    </source>
</reference>
<evidence type="ECO:0000313" key="4">
    <source>
        <dbReference type="Proteomes" id="UP001139333"/>
    </source>
</evidence>
<dbReference type="AlphaFoldDB" id="A0A9X1ZGU4"/>
<feature type="transmembrane region" description="Helical" evidence="2">
    <location>
        <begin position="20"/>
        <end position="42"/>
    </location>
</feature>
<sequence>MIKSRVNLYSAALLPPKQRLHFKALTMAVVGLMMLSGLVYGLSALQLSQTQDELKVLNQQKSTLTSQKDELEIQVSKRMANPELVAKVAREEQRLTLKRLLKDELNNRTALISQGYSPLLTELAMVADNSIWLSRIHLNEQHIEFEGFGLQPSSVPRWVDRLKMADTLKGYAFASMTMDRGEDQPLAFKLTSAPDTKEATE</sequence>
<protein>
    <submittedName>
        <fullName evidence="3">Fimbrial assembly protein</fullName>
    </submittedName>
</protein>
<gene>
    <name evidence="3" type="ORF">L2672_05210</name>
</gene>
<dbReference type="RefSeq" id="WP_248994776.1">
    <property type="nucleotide sequence ID" value="NZ_JAKIKP010000003.1"/>
</dbReference>